<dbReference type="Pfam" id="PF00534">
    <property type="entry name" value="Glycos_transf_1"/>
    <property type="match status" value="1"/>
</dbReference>
<dbReference type="RefSeq" id="WP_380930584.1">
    <property type="nucleotide sequence ID" value="NZ_JBHUGS010000003.1"/>
</dbReference>
<dbReference type="GO" id="GO:0016757">
    <property type="term" value="F:glycosyltransferase activity"/>
    <property type="evidence" value="ECO:0007669"/>
    <property type="project" value="UniProtKB-KW"/>
</dbReference>
<keyword evidence="4" id="KW-1185">Reference proteome</keyword>
<keyword evidence="3" id="KW-0328">Glycosyltransferase</keyword>
<evidence type="ECO:0000256" key="1">
    <source>
        <dbReference type="SAM" id="MobiDB-lite"/>
    </source>
</evidence>
<keyword evidence="3" id="KW-0808">Transferase</keyword>
<sequence>MKICFVGHVFHQKTQSHAFFTDILRRLGDVTELYSDPDGSPTCDDALIRRLAAERFDRILFWQTERVAERLLPLDLPGCIIVPMYDSVARLPELFWQRFVKSRFLSFSRAHHEALQRIGCVSHHFQYFPDPGVAPARAIVTDRLDGFFWERVPRSAVNRERVLAQCCLLGISRLHLHAVPDFADDDVGPPAADPEGVALSTSRWFDRREEYDHVAGTPLFFFAPRELEGIGMASLEAMARGQIVVGPSRPTLNEYVAHGTSGLLYEPADRADLALRLPLDRTRLAAMSIAARRKAEEGRRSWLKDIRRLISVVADDGTRWSRHDYSGTFVTDIQRAAHARMARAGDRPADPVTDRREHRDGGAERSQRASADAGEYRRTGS</sequence>
<dbReference type="EC" id="2.4.-.-" evidence="3"/>
<organism evidence="3 4">
    <name type="scientific">Sphingomonas arantia</name>
    <dbReference type="NCBI Taxonomy" id="1460676"/>
    <lineage>
        <taxon>Bacteria</taxon>
        <taxon>Pseudomonadati</taxon>
        <taxon>Pseudomonadota</taxon>
        <taxon>Alphaproteobacteria</taxon>
        <taxon>Sphingomonadales</taxon>
        <taxon>Sphingomonadaceae</taxon>
        <taxon>Sphingomonas</taxon>
    </lineage>
</organism>
<name>A0ABW4U1K8_9SPHN</name>
<dbReference type="Gene3D" id="3.40.50.2000">
    <property type="entry name" value="Glycogen Phosphorylase B"/>
    <property type="match status" value="1"/>
</dbReference>
<feature type="domain" description="Glycosyl transferase family 1" evidence="2">
    <location>
        <begin position="221"/>
        <end position="276"/>
    </location>
</feature>
<dbReference type="InterPro" id="IPR001296">
    <property type="entry name" value="Glyco_trans_1"/>
</dbReference>
<comment type="caution">
    <text evidence="3">The sequence shown here is derived from an EMBL/GenBank/DDBJ whole genome shotgun (WGS) entry which is preliminary data.</text>
</comment>
<gene>
    <name evidence="3" type="ORF">ACFSGX_13205</name>
</gene>
<evidence type="ECO:0000259" key="2">
    <source>
        <dbReference type="Pfam" id="PF00534"/>
    </source>
</evidence>
<dbReference type="SUPFAM" id="SSF53756">
    <property type="entry name" value="UDP-Glycosyltransferase/glycogen phosphorylase"/>
    <property type="match status" value="1"/>
</dbReference>
<reference evidence="4" key="1">
    <citation type="journal article" date="2019" name="Int. J. Syst. Evol. Microbiol.">
        <title>The Global Catalogue of Microorganisms (GCM) 10K type strain sequencing project: providing services to taxonomists for standard genome sequencing and annotation.</title>
        <authorList>
            <consortium name="The Broad Institute Genomics Platform"/>
            <consortium name="The Broad Institute Genome Sequencing Center for Infectious Disease"/>
            <person name="Wu L."/>
            <person name="Ma J."/>
        </authorList>
    </citation>
    <scope>NUCLEOTIDE SEQUENCE [LARGE SCALE GENOMIC DNA]</scope>
    <source>
        <strain evidence="4">CGMCC 1.12702</strain>
    </source>
</reference>
<feature type="region of interest" description="Disordered" evidence="1">
    <location>
        <begin position="340"/>
        <end position="381"/>
    </location>
</feature>
<dbReference type="EMBL" id="JBHUGS010000003">
    <property type="protein sequence ID" value="MFD1951727.1"/>
    <property type="molecule type" value="Genomic_DNA"/>
</dbReference>
<evidence type="ECO:0000313" key="3">
    <source>
        <dbReference type="EMBL" id="MFD1951727.1"/>
    </source>
</evidence>
<dbReference type="Proteomes" id="UP001597400">
    <property type="component" value="Unassembled WGS sequence"/>
</dbReference>
<protein>
    <submittedName>
        <fullName evidence="3">Glycosyltransferase</fullName>
        <ecNumber evidence="3">2.4.-.-</ecNumber>
    </submittedName>
</protein>
<accession>A0ABW4U1K8</accession>
<feature type="compositionally biased region" description="Basic and acidic residues" evidence="1">
    <location>
        <begin position="343"/>
        <end position="367"/>
    </location>
</feature>
<proteinExistence type="predicted"/>
<evidence type="ECO:0000313" key="4">
    <source>
        <dbReference type="Proteomes" id="UP001597400"/>
    </source>
</evidence>